<accession>A0A3P3W6F5</accession>
<organism evidence="1 2">
    <name type="scientific">Flavobacterium macacae</name>
    <dbReference type="NCBI Taxonomy" id="2488993"/>
    <lineage>
        <taxon>Bacteria</taxon>
        <taxon>Pseudomonadati</taxon>
        <taxon>Bacteroidota</taxon>
        <taxon>Flavobacteriia</taxon>
        <taxon>Flavobacteriales</taxon>
        <taxon>Flavobacteriaceae</taxon>
        <taxon>Flavobacterium</taxon>
    </lineage>
</organism>
<dbReference type="Proteomes" id="UP000271937">
    <property type="component" value="Unassembled WGS sequence"/>
</dbReference>
<gene>
    <name evidence="1" type="ORF">EG849_09720</name>
</gene>
<dbReference type="EMBL" id="RQVR01000010">
    <property type="protein sequence ID" value="RRJ90745.1"/>
    <property type="molecule type" value="Genomic_DNA"/>
</dbReference>
<protein>
    <submittedName>
        <fullName evidence="1">Uncharacterized protein</fullName>
    </submittedName>
</protein>
<dbReference type="RefSeq" id="WP_125012892.1">
    <property type="nucleotide sequence ID" value="NZ_RQVR01000010.1"/>
</dbReference>
<name>A0A3P3W6F5_9FLAO</name>
<evidence type="ECO:0000313" key="2">
    <source>
        <dbReference type="Proteomes" id="UP000271937"/>
    </source>
</evidence>
<reference evidence="1 2" key="1">
    <citation type="submission" date="2018-11" db="EMBL/GenBank/DDBJ databases">
        <title>Flavobacterium sp. nov., YIM 102600 draft genome.</title>
        <authorList>
            <person name="Li G."/>
            <person name="Jiang Y."/>
        </authorList>
    </citation>
    <scope>NUCLEOTIDE SEQUENCE [LARGE SCALE GENOMIC DNA]</scope>
    <source>
        <strain evidence="1 2">YIM 102600</strain>
    </source>
</reference>
<dbReference type="AlphaFoldDB" id="A0A3P3W6F5"/>
<proteinExistence type="predicted"/>
<dbReference type="OrthoDB" id="1411408at2"/>
<keyword evidence="2" id="KW-1185">Reference proteome</keyword>
<sequence>MLTSLIKGCPILFTLYRSASNIKLIIEDNKSCPFFFIGKGFSEKSNSYDNFENIVIELVKSEIIRVVYFNEANYQIFCIDLVKKSCYDNFKEWLISSEEQFIIRIQNRDCSDEPKTNYIDTLQNIIWNDNLIDEKPYYNFNEYLKDGKHGYNQEFAIRTTLSNFFTPNEELFYSEKKTNKEELADFLIVYKKAIIIIESKFTISTKQNKFNDAIVKAISQLNEAENIIYDKPEKIQNILIKDSLKELQVCLKICLFNNDGRDLAKAFKNVGASYNKDLLPIFISVSSFNQYLGYSKIQNELHYKQNIIQNLISIRYKFKDKELIVIDGFNSEIGAVTLL</sequence>
<evidence type="ECO:0000313" key="1">
    <source>
        <dbReference type="EMBL" id="RRJ90745.1"/>
    </source>
</evidence>
<comment type="caution">
    <text evidence="1">The sequence shown here is derived from an EMBL/GenBank/DDBJ whole genome shotgun (WGS) entry which is preliminary data.</text>
</comment>